<gene>
    <name evidence="1" type="ORF">SEA_FLAPPER_15</name>
</gene>
<protein>
    <submittedName>
        <fullName evidence="1">Uncharacterized protein</fullName>
    </submittedName>
</protein>
<accession>A0A2L1IX23</accession>
<keyword evidence="2" id="KW-1185">Reference proteome</keyword>
<dbReference type="Proteomes" id="UP000240601">
    <property type="component" value="Segment"/>
</dbReference>
<dbReference type="EMBL" id="MG757157">
    <property type="protein sequence ID" value="AVD99760.1"/>
    <property type="molecule type" value="Genomic_DNA"/>
</dbReference>
<proteinExistence type="predicted"/>
<organism evidence="1 2">
    <name type="scientific">Gordonia phage Flapper</name>
    <dbReference type="NCBI Taxonomy" id="2079415"/>
    <lineage>
        <taxon>Viruses</taxon>
        <taxon>Duplodnaviria</taxon>
        <taxon>Heunggongvirae</taxon>
        <taxon>Uroviricota</taxon>
        <taxon>Caudoviricetes</taxon>
        <taxon>Zierdtviridae</taxon>
        <taxon>Emilbogenvirinae</taxon>
        <taxon>Gruunavirus</taxon>
        <taxon>Gruunavirus flapper</taxon>
    </lineage>
</organism>
<name>A0A2L1IX23_9CAUD</name>
<reference evidence="1 2" key="1">
    <citation type="submission" date="2018-01" db="EMBL/GenBank/DDBJ databases">
        <authorList>
            <person name="Freeman E."/>
            <person name="St-Pierre M."/>
            <person name="Tero B."/>
            <person name="Wilson B."/>
            <person name="King B."/>
            <person name="Molloy S.D."/>
            <person name="Garlena R.A."/>
            <person name="Russell D.A."/>
            <person name="Pope W.H."/>
            <person name="Jacobs-Sera D."/>
            <person name="Hendrix R.W."/>
            <person name="Hatfull G.F."/>
        </authorList>
    </citation>
    <scope>NUCLEOTIDE SEQUENCE [LARGE SCALE GENOMIC DNA]</scope>
</reference>
<sequence length="76" mass="8741">MSWAERKARWTSGHTTPVEIRVLDFFLVIYKMASRGPGRSLKRWSVRRNIVDGKTIGFAVVIVPRSWCLSVGRHTL</sequence>
<evidence type="ECO:0000313" key="1">
    <source>
        <dbReference type="EMBL" id="AVD99760.1"/>
    </source>
</evidence>
<evidence type="ECO:0000313" key="2">
    <source>
        <dbReference type="Proteomes" id="UP000240601"/>
    </source>
</evidence>